<organism evidence="1">
    <name type="scientific">metagenome</name>
    <dbReference type="NCBI Taxonomy" id="256318"/>
    <lineage>
        <taxon>unclassified sequences</taxon>
        <taxon>metagenomes</taxon>
    </lineage>
</organism>
<protein>
    <submittedName>
        <fullName evidence="1">Uncharacterized protein</fullName>
    </submittedName>
</protein>
<dbReference type="EMBL" id="UIDG01000112">
    <property type="protein sequence ID" value="SUS05532.1"/>
    <property type="molecule type" value="Genomic_DNA"/>
</dbReference>
<name>A0A380TBF1_9ZZZZ</name>
<dbReference type="AlphaFoldDB" id="A0A380TBF1"/>
<proteinExistence type="predicted"/>
<sequence>MLRIGPAAGRGVSEAAVSIFLSGKRPRAAAVAALVVTGALGGHARGRNESSKRHILCY</sequence>
<gene>
    <name evidence="1" type="ORF">DF3PB_20001</name>
</gene>
<accession>A0A380TBF1</accession>
<evidence type="ECO:0000313" key="1">
    <source>
        <dbReference type="EMBL" id="SUS05532.1"/>
    </source>
</evidence>
<reference evidence="1" key="1">
    <citation type="submission" date="2018-07" db="EMBL/GenBank/DDBJ databases">
        <authorList>
            <person name="Quirk P.G."/>
            <person name="Krulwich T.A."/>
        </authorList>
    </citation>
    <scope>NUCLEOTIDE SEQUENCE</scope>
</reference>